<dbReference type="OrthoDB" id="9806180at2"/>
<dbReference type="PANTHER" id="PTHR48081">
    <property type="entry name" value="AB HYDROLASE SUPERFAMILY PROTEIN C4A8.06C"/>
    <property type="match status" value="1"/>
</dbReference>
<comment type="caution">
    <text evidence="4">The sequence shown here is derived from an EMBL/GenBank/DDBJ whole genome shotgun (WGS) entry which is preliminary data.</text>
</comment>
<dbReference type="EMBL" id="MZMT01000035">
    <property type="protein sequence ID" value="PIO44056.1"/>
    <property type="molecule type" value="Genomic_DNA"/>
</dbReference>
<dbReference type="RefSeq" id="WP_099997618.1">
    <property type="nucleotide sequence ID" value="NZ_CP017940.1"/>
</dbReference>
<dbReference type="PANTHER" id="PTHR48081:SF8">
    <property type="entry name" value="ALPHA_BETA HYDROLASE FOLD-3 DOMAIN-CONTAINING PROTEIN-RELATED"/>
    <property type="match status" value="1"/>
</dbReference>
<dbReference type="InterPro" id="IPR029058">
    <property type="entry name" value="AB_hydrolase_fold"/>
</dbReference>
<keyword evidence="2" id="KW-0378">Hydrolase</keyword>
<dbReference type="SUPFAM" id="SSF53474">
    <property type="entry name" value="alpha/beta-Hydrolases"/>
    <property type="match status" value="1"/>
</dbReference>
<dbReference type="KEGG" id="pht:BLM14_00505"/>
<sequence>MELNEGAQRVLAMQREIGGAPFETLTVHAARTAFNAGNPLWQPEAPEVGTSYDLTAPGPHGPIPIRFYRGRDAAVEKPLPALVYFHGGGWVVGGLDSHDVVCRALANAAGAIVISVGYRLAPEHKFPAGIDDAVAAMRFVFDQAGSLGIDPARIAVGGDSAGGNIATVVALTARNGDVPPVNYQILFYPNTDAAQKHTSYRTKGEGYGLTASTMRWYRDHYIRDATDIDDWRVSPLRVASLVGVASTYIVTAAYDPLCDEGMEYANRLRAEGVLVTHRHLQDQIHGFVSMGRYIPEAKSTIEDAATAWKAANSQA</sequence>
<evidence type="ECO:0000313" key="4">
    <source>
        <dbReference type="EMBL" id="PIO44056.1"/>
    </source>
</evidence>
<proteinExistence type="inferred from homology"/>
<dbReference type="FunFam" id="3.40.50.1820:FF:000089">
    <property type="entry name" value="Alpha/beta hydrolase"/>
    <property type="match status" value="1"/>
</dbReference>
<keyword evidence="5" id="KW-1185">Reference proteome</keyword>
<dbReference type="Pfam" id="PF07859">
    <property type="entry name" value="Abhydrolase_3"/>
    <property type="match status" value="1"/>
</dbReference>
<dbReference type="Proteomes" id="UP000232163">
    <property type="component" value="Unassembled WGS sequence"/>
</dbReference>
<feature type="domain" description="Alpha/beta hydrolase fold-3" evidence="3">
    <location>
        <begin position="82"/>
        <end position="288"/>
    </location>
</feature>
<reference evidence="5" key="1">
    <citation type="journal article" date="2017" name="Int J Environ Stud">
        <title>Does the Miocene-Pliocene relict legume Oxytropis triphylla form nitrogen-fixing nodules with a combination of bacterial strains?</title>
        <authorList>
            <person name="Safronova V."/>
            <person name="Belimov A."/>
            <person name="Sazanova A."/>
            <person name="Kuznetsova I."/>
            <person name="Popova J."/>
            <person name="Andronov E."/>
            <person name="Verkhozina A."/>
            <person name="Tikhonovich I."/>
        </authorList>
    </citation>
    <scope>NUCLEOTIDE SEQUENCE [LARGE SCALE GENOMIC DNA]</scope>
    <source>
        <strain evidence="5">Tri-38</strain>
    </source>
</reference>
<dbReference type="InterPro" id="IPR013094">
    <property type="entry name" value="AB_hydrolase_3"/>
</dbReference>
<dbReference type="GO" id="GO:0016787">
    <property type="term" value="F:hydrolase activity"/>
    <property type="evidence" value="ECO:0007669"/>
    <property type="project" value="UniProtKB-KW"/>
</dbReference>
<name>A0A2N9VX38_9HYPH</name>
<comment type="similarity">
    <text evidence="1">Belongs to the 'GDXG' lipolytic enzyme family.</text>
</comment>
<evidence type="ECO:0000259" key="3">
    <source>
        <dbReference type="Pfam" id="PF07859"/>
    </source>
</evidence>
<dbReference type="InterPro" id="IPR050300">
    <property type="entry name" value="GDXG_lipolytic_enzyme"/>
</dbReference>
<evidence type="ECO:0000256" key="2">
    <source>
        <dbReference type="ARBA" id="ARBA00022801"/>
    </source>
</evidence>
<gene>
    <name evidence="4" type="ORF">B5P45_15975</name>
</gene>
<protein>
    <submittedName>
        <fullName evidence="4">Lipase</fullName>
    </submittedName>
</protein>
<evidence type="ECO:0000313" key="5">
    <source>
        <dbReference type="Proteomes" id="UP000232163"/>
    </source>
</evidence>
<evidence type="ECO:0000256" key="1">
    <source>
        <dbReference type="ARBA" id="ARBA00010515"/>
    </source>
</evidence>
<organism evidence="4 5">
    <name type="scientific">Phyllobacterium zundukense</name>
    <dbReference type="NCBI Taxonomy" id="1867719"/>
    <lineage>
        <taxon>Bacteria</taxon>
        <taxon>Pseudomonadati</taxon>
        <taxon>Pseudomonadota</taxon>
        <taxon>Alphaproteobacteria</taxon>
        <taxon>Hyphomicrobiales</taxon>
        <taxon>Phyllobacteriaceae</taxon>
        <taxon>Phyllobacterium</taxon>
    </lineage>
</organism>
<dbReference type="Gene3D" id="3.40.50.1820">
    <property type="entry name" value="alpha/beta hydrolase"/>
    <property type="match status" value="1"/>
</dbReference>
<dbReference type="AlphaFoldDB" id="A0A2N9VX38"/>
<accession>A0A2N9VX38</accession>